<comment type="caution">
    <text evidence="23">The sequence shown here is derived from an EMBL/GenBank/DDBJ whole genome shotgun (WGS) entry which is preliminary data.</text>
</comment>
<evidence type="ECO:0000256" key="16">
    <source>
        <dbReference type="ARBA" id="ARBA00047899"/>
    </source>
</evidence>
<keyword evidence="8 21" id="KW-0732">Signal</keyword>
<keyword evidence="4" id="KW-0597">Phosphoprotein</keyword>
<evidence type="ECO:0000256" key="5">
    <source>
        <dbReference type="ARBA" id="ARBA00022614"/>
    </source>
</evidence>
<keyword evidence="15" id="KW-0675">Receptor</keyword>
<dbReference type="FunFam" id="3.80.10.10:FF:000129">
    <property type="entry name" value="Leucine-rich repeat receptor-like kinase"/>
    <property type="match status" value="1"/>
</dbReference>
<dbReference type="Gene3D" id="3.80.10.10">
    <property type="entry name" value="Ribonuclease Inhibitor"/>
    <property type="match status" value="1"/>
</dbReference>
<evidence type="ECO:0000256" key="13">
    <source>
        <dbReference type="ARBA" id="ARBA00022989"/>
    </source>
</evidence>
<keyword evidence="3" id="KW-0723">Serine/threonine-protein kinase</keyword>
<keyword evidence="10 18" id="KW-0547">Nucleotide-binding</keyword>
<evidence type="ECO:0000256" key="8">
    <source>
        <dbReference type="ARBA" id="ARBA00022729"/>
    </source>
</evidence>
<reference evidence="23 24" key="1">
    <citation type="journal article" date="2021" name="Commun. Biol.">
        <title>The genome of Shorea leprosula (Dipterocarpaceae) highlights the ecological relevance of drought in aseasonal tropical rainforests.</title>
        <authorList>
            <person name="Ng K.K.S."/>
            <person name="Kobayashi M.J."/>
            <person name="Fawcett J.A."/>
            <person name="Hatakeyama M."/>
            <person name="Paape T."/>
            <person name="Ng C.H."/>
            <person name="Ang C.C."/>
            <person name="Tnah L.H."/>
            <person name="Lee C.T."/>
            <person name="Nishiyama T."/>
            <person name="Sese J."/>
            <person name="O'Brien M.J."/>
            <person name="Copetti D."/>
            <person name="Mohd Noor M.I."/>
            <person name="Ong R.C."/>
            <person name="Putra M."/>
            <person name="Sireger I.Z."/>
            <person name="Indrioko S."/>
            <person name="Kosugi Y."/>
            <person name="Izuno A."/>
            <person name="Isagi Y."/>
            <person name="Lee S.L."/>
            <person name="Shimizu K.K."/>
        </authorList>
    </citation>
    <scope>NUCLEOTIDE SEQUENCE [LARGE SCALE GENOMIC DNA]</scope>
    <source>
        <strain evidence="23">214</strain>
    </source>
</reference>
<comment type="subcellular location">
    <subcellularLocation>
        <location evidence="1">Membrane</location>
        <topology evidence="1">Single-pass membrane protein</topology>
    </subcellularLocation>
</comment>
<keyword evidence="11" id="KW-0418">Kinase</keyword>
<feature type="domain" description="Protein kinase" evidence="22">
    <location>
        <begin position="598"/>
        <end position="870"/>
    </location>
</feature>
<dbReference type="Gene3D" id="3.30.200.20">
    <property type="entry name" value="Phosphorylase Kinase, domain 1"/>
    <property type="match status" value="1"/>
</dbReference>
<evidence type="ECO:0000256" key="9">
    <source>
        <dbReference type="ARBA" id="ARBA00022737"/>
    </source>
</evidence>
<keyword evidence="6" id="KW-0808">Transferase</keyword>
<dbReference type="GO" id="GO:0016020">
    <property type="term" value="C:membrane"/>
    <property type="evidence" value="ECO:0007669"/>
    <property type="project" value="UniProtKB-SubCell"/>
</dbReference>
<dbReference type="Pfam" id="PF12819">
    <property type="entry name" value="Malectin_like"/>
    <property type="match status" value="1"/>
</dbReference>
<proteinExistence type="predicted"/>
<evidence type="ECO:0000256" key="12">
    <source>
        <dbReference type="ARBA" id="ARBA00022840"/>
    </source>
</evidence>
<feature type="chain" id="PRO_5043439452" description="non-specific serine/threonine protein kinase" evidence="21">
    <location>
        <begin position="29"/>
        <end position="905"/>
    </location>
</feature>
<dbReference type="InterPro" id="IPR003591">
    <property type="entry name" value="Leu-rich_rpt_typical-subtyp"/>
</dbReference>
<dbReference type="FunFam" id="1.10.510.10:FF:000146">
    <property type="entry name" value="LRR receptor-like serine/threonine-protein kinase IOS1"/>
    <property type="match status" value="1"/>
</dbReference>
<evidence type="ECO:0000313" key="23">
    <source>
        <dbReference type="EMBL" id="GKV36577.1"/>
    </source>
</evidence>
<dbReference type="EMBL" id="BPVZ01000117">
    <property type="protein sequence ID" value="GKV36577.1"/>
    <property type="molecule type" value="Genomic_DNA"/>
</dbReference>
<evidence type="ECO:0000313" key="24">
    <source>
        <dbReference type="Proteomes" id="UP001054252"/>
    </source>
</evidence>
<evidence type="ECO:0000256" key="1">
    <source>
        <dbReference type="ARBA" id="ARBA00004167"/>
    </source>
</evidence>
<dbReference type="InterPro" id="IPR001611">
    <property type="entry name" value="Leu-rich_rpt"/>
</dbReference>
<keyword evidence="5" id="KW-0433">Leucine-rich repeat</keyword>
<name>A0AAV5LIP4_9ROSI</name>
<feature type="region of interest" description="Disordered" evidence="19">
    <location>
        <begin position="872"/>
        <end position="905"/>
    </location>
</feature>
<evidence type="ECO:0000256" key="21">
    <source>
        <dbReference type="SAM" id="SignalP"/>
    </source>
</evidence>
<dbReference type="InterPro" id="IPR024788">
    <property type="entry name" value="Malectin-like_Carb-bd_dom"/>
</dbReference>
<dbReference type="PRINTS" id="PR00019">
    <property type="entry name" value="LEURICHRPT"/>
</dbReference>
<feature type="compositionally biased region" description="Basic and acidic residues" evidence="19">
    <location>
        <begin position="872"/>
        <end position="889"/>
    </location>
</feature>
<evidence type="ECO:0000256" key="20">
    <source>
        <dbReference type="SAM" id="Phobius"/>
    </source>
</evidence>
<dbReference type="InterPro" id="IPR008271">
    <property type="entry name" value="Ser/Thr_kinase_AS"/>
</dbReference>
<dbReference type="SMART" id="SM00369">
    <property type="entry name" value="LRR_TYP"/>
    <property type="match status" value="2"/>
</dbReference>
<evidence type="ECO:0000256" key="10">
    <source>
        <dbReference type="ARBA" id="ARBA00022741"/>
    </source>
</evidence>
<dbReference type="EC" id="2.7.11.1" evidence="2"/>
<evidence type="ECO:0000259" key="22">
    <source>
        <dbReference type="PROSITE" id="PS50011"/>
    </source>
</evidence>
<feature type="transmembrane region" description="Helical" evidence="20">
    <location>
        <begin position="538"/>
        <end position="563"/>
    </location>
</feature>
<dbReference type="InterPro" id="IPR001245">
    <property type="entry name" value="Ser-Thr/Tyr_kinase_cat_dom"/>
</dbReference>
<dbReference type="PANTHER" id="PTHR45631:SF202">
    <property type="entry name" value="SENESCENCE-INDUCED RECEPTOR-LIKE SERINE_THREONINE-PROTEIN KINASE"/>
    <property type="match status" value="1"/>
</dbReference>
<evidence type="ECO:0000256" key="3">
    <source>
        <dbReference type="ARBA" id="ARBA00022527"/>
    </source>
</evidence>
<dbReference type="GO" id="GO:0005524">
    <property type="term" value="F:ATP binding"/>
    <property type="evidence" value="ECO:0007669"/>
    <property type="project" value="UniProtKB-UniRule"/>
</dbReference>
<dbReference type="Pfam" id="PF13855">
    <property type="entry name" value="LRR_8"/>
    <property type="match status" value="1"/>
</dbReference>
<keyword evidence="13 20" id="KW-1133">Transmembrane helix</keyword>
<evidence type="ECO:0000256" key="19">
    <source>
        <dbReference type="SAM" id="MobiDB-lite"/>
    </source>
</evidence>
<evidence type="ECO:0000256" key="17">
    <source>
        <dbReference type="ARBA" id="ARBA00048679"/>
    </source>
</evidence>
<organism evidence="23 24">
    <name type="scientific">Rubroshorea leprosula</name>
    <dbReference type="NCBI Taxonomy" id="152421"/>
    <lineage>
        <taxon>Eukaryota</taxon>
        <taxon>Viridiplantae</taxon>
        <taxon>Streptophyta</taxon>
        <taxon>Embryophyta</taxon>
        <taxon>Tracheophyta</taxon>
        <taxon>Spermatophyta</taxon>
        <taxon>Magnoliopsida</taxon>
        <taxon>eudicotyledons</taxon>
        <taxon>Gunneridae</taxon>
        <taxon>Pentapetalae</taxon>
        <taxon>rosids</taxon>
        <taxon>malvids</taxon>
        <taxon>Malvales</taxon>
        <taxon>Dipterocarpaceae</taxon>
        <taxon>Rubroshorea</taxon>
    </lineage>
</organism>
<dbReference type="Gene3D" id="1.10.510.10">
    <property type="entry name" value="Transferase(Phosphotransferase) domain 1"/>
    <property type="match status" value="1"/>
</dbReference>
<dbReference type="SUPFAM" id="SSF56112">
    <property type="entry name" value="Protein kinase-like (PK-like)"/>
    <property type="match status" value="1"/>
</dbReference>
<evidence type="ECO:0000256" key="6">
    <source>
        <dbReference type="ARBA" id="ARBA00022679"/>
    </source>
</evidence>
<accession>A0AAV5LIP4</accession>
<evidence type="ECO:0000256" key="11">
    <source>
        <dbReference type="ARBA" id="ARBA00022777"/>
    </source>
</evidence>
<evidence type="ECO:0000256" key="4">
    <source>
        <dbReference type="ARBA" id="ARBA00022553"/>
    </source>
</evidence>
<evidence type="ECO:0000256" key="18">
    <source>
        <dbReference type="PROSITE-ProRule" id="PRU10141"/>
    </source>
</evidence>
<comment type="catalytic activity">
    <reaction evidence="16">
        <text>L-threonyl-[protein] + ATP = O-phospho-L-threonyl-[protein] + ADP + H(+)</text>
        <dbReference type="Rhea" id="RHEA:46608"/>
        <dbReference type="Rhea" id="RHEA-COMP:11060"/>
        <dbReference type="Rhea" id="RHEA-COMP:11605"/>
        <dbReference type="ChEBI" id="CHEBI:15378"/>
        <dbReference type="ChEBI" id="CHEBI:30013"/>
        <dbReference type="ChEBI" id="CHEBI:30616"/>
        <dbReference type="ChEBI" id="CHEBI:61977"/>
        <dbReference type="ChEBI" id="CHEBI:456216"/>
        <dbReference type="EC" id="2.7.11.1"/>
    </reaction>
</comment>
<dbReference type="PROSITE" id="PS00107">
    <property type="entry name" value="PROTEIN_KINASE_ATP"/>
    <property type="match status" value="1"/>
</dbReference>
<dbReference type="Pfam" id="PF07714">
    <property type="entry name" value="PK_Tyr_Ser-Thr"/>
    <property type="match status" value="1"/>
</dbReference>
<feature type="signal peptide" evidence="21">
    <location>
        <begin position="1"/>
        <end position="28"/>
    </location>
</feature>
<evidence type="ECO:0000256" key="15">
    <source>
        <dbReference type="ARBA" id="ARBA00023170"/>
    </source>
</evidence>
<dbReference type="InterPro" id="IPR032675">
    <property type="entry name" value="LRR_dom_sf"/>
</dbReference>
<dbReference type="InterPro" id="IPR011009">
    <property type="entry name" value="Kinase-like_dom_sf"/>
</dbReference>
<dbReference type="InterPro" id="IPR017441">
    <property type="entry name" value="Protein_kinase_ATP_BS"/>
</dbReference>
<evidence type="ECO:0000256" key="7">
    <source>
        <dbReference type="ARBA" id="ARBA00022692"/>
    </source>
</evidence>
<keyword evidence="12 18" id="KW-0067">ATP-binding</keyword>
<dbReference type="SUPFAM" id="SSF52058">
    <property type="entry name" value="L domain-like"/>
    <property type="match status" value="1"/>
</dbReference>
<sequence>MEIFRYDRDLLGVLALLTLFLVQVLVLAQDQSGFISLDCGLQTASNYTDPTIGLNYMSDASFIDTGESRSIALPFRVNQPMNEVRSFPSGKRNCYNFSLKAGDKYLIRASFLYGNYDAENKLPAFDLHLGPNLWASVIIRNASDPVTREIIHVLPSDDLFICLANTGLGTPFISALELRPLKNTTYRTQSGSLNLRSRLDIGAEPNETFRYKDDVYDRIWMPSTSSNWNQTNTTRTIDRDSHNVFQLPSAVMRTASIPKNASAPLNFNLPVNDLTTQLYIYLHFAEVQKLQANESRQINISVDGQHWYGPFSPDYLYTTTVYSPSPLRRRQGQYLFSIYKAANSTLPPLLNAIEIYEVNQLSQSQTDQMDVDAITNIKSMYEIERNWQGDPCAPQAYSWDGLNCSYNDPPRIISLNLSSSSLTRAIPLDISNLTIIEVLDLSNNNLTGPIPEFLSQLTNLRVLDLSNNSLTGPVPEILSQLTNLRVLNLSGNRLNGTVPVELIERSKNNSLSLWVDNNPDLCSSPPCKKKKKKKKIHFVVPLVSSVVSFFILVAAAFAIIFIIKRRKEKDNRLCNGDQSEVEANNRQVSYCDVLKITNNFQKAVGKGGFGTVYHGYFDDTQVAVKMLSSTSAQGYKQFQVEVKRLLRVHHRNLTSLVGYCDEASNMGLVYEYMANGNLAEHLCDKSTETLSWERRLRIAKEAAQGLEYLHNGCKPPIIHRDVKSTNILLNEEFQAKLADFGLSRTFSVEADHVSTVVTGTPGYLDPEYSISNRLTEKSDVYSFGVVLLEIITGRPVITKTHDAAVHISQWVSAVLNKGELRSIVDSRLKADFDTNSAWKALELAMTCVSPTSSERPTMTELVAELSQCWADEKARERERHQTGSRDSIDRMISVKLDADQTPQAR</sequence>
<keyword evidence="24" id="KW-1185">Reference proteome</keyword>
<evidence type="ECO:0000256" key="14">
    <source>
        <dbReference type="ARBA" id="ARBA00023136"/>
    </source>
</evidence>
<dbReference type="GO" id="GO:0004674">
    <property type="term" value="F:protein serine/threonine kinase activity"/>
    <property type="evidence" value="ECO:0007669"/>
    <property type="project" value="UniProtKB-KW"/>
</dbReference>
<feature type="binding site" evidence="18">
    <location>
        <position position="625"/>
    </location>
    <ligand>
        <name>ATP</name>
        <dbReference type="ChEBI" id="CHEBI:30616"/>
    </ligand>
</feature>
<keyword evidence="9" id="KW-0677">Repeat</keyword>
<evidence type="ECO:0000256" key="2">
    <source>
        <dbReference type="ARBA" id="ARBA00012513"/>
    </source>
</evidence>
<dbReference type="FunFam" id="3.30.200.20:FF:000394">
    <property type="entry name" value="Leucine-rich repeat receptor-like protein kinase"/>
    <property type="match status" value="1"/>
</dbReference>
<keyword evidence="7 20" id="KW-0812">Transmembrane</keyword>
<comment type="catalytic activity">
    <reaction evidence="17">
        <text>L-seryl-[protein] + ATP = O-phospho-L-seryl-[protein] + ADP + H(+)</text>
        <dbReference type="Rhea" id="RHEA:17989"/>
        <dbReference type="Rhea" id="RHEA-COMP:9863"/>
        <dbReference type="Rhea" id="RHEA-COMP:11604"/>
        <dbReference type="ChEBI" id="CHEBI:15378"/>
        <dbReference type="ChEBI" id="CHEBI:29999"/>
        <dbReference type="ChEBI" id="CHEBI:30616"/>
        <dbReference type="ChEBI" id="CHEBI:83421"/>
        <dbReference type="ChEBI" id="CHEBI:456216"/>
        <dbReference type="EC" id="2.7.11.1"/>
    </reaction>
</comment>
<dbReference type="PROSITE" id="PS00108">
    <property type="entry name" value="PROTEIN_KINASE_ST"/>
    <property type="match status" value="1"/>
</dbReference>
<dbReference type="PROSITE" id="PS51450">
    <property type="entry name" value="LRR"/>
    <property type="match status" value="1"/>
</dbReference>
<dbReference type="CDD" id="cd14066">
    <property type="entry name" value="STKc_IRAK"/>
    <property type="match status" value="1"/>
</dbReference>
<protein>
    <recommendedName>
        <fullName evidence="2">non-specific serine/threonine protein kinase</fullName>
        <ecNumber evidence="2">2.7.11.1</ecNumber>
    </recommendedName>
</protein>
<gene>
    <name evidence="23" type="ORF">SLEP1_g44690</name>
</gene>
<keyword evidence="14 20" id="KW-0472">Membrane</keyword>
<dbReference type="PROSITE" id="PS50011">
    <property type="entry name" value="PROTEIN_KINASE_DOM"/>
    <property type="match status" value="1"/>
</dbReference>
<dbReference type="AlphaFoldDB" id="A0AAV5LIP4"/>
<dbReference type="PANTHER" id="PTHR45631">
    <property type="entry name" value="OS07G0107800 PROTEIN-RELATED"/>
    <property type="match status" value="1"/>
</dbReference>
<dbReference type="Proteomes" id="UP001054252">
    <property type="component" value="Unassembled WGS sequence"/>
</dbReference>
<dbReference type="InterPro" id="IPR000719">
    <property type="entry name" value="Prot_kinase_dom"/>
</dbReference>
<dbReference type="SMART" id="SM00220">
    <property type="entry name" value="S_TKc"/>
    <property type="match status" value="1"/>
</dbReference>